<dbReference type="CDD" id="cd19438">
    <property type="entry name" value="lipocalin_Blc-like"/>
    <property type="match status" value="1"/>
</dbReference>
<dbReference type="InterPro" id="IPR012674">
    <property type="entry name" value="Calycin"/>
</dbReference>
<dbReference type="GO" id="GO:0006950">
    <property type="term" value="P:response to stress"/>
    <property type="evidence" value="ECO:0007669"/>
    <property type="project" value="UniProtKB-ARBA"/>
</dbReference>
<dbReference type="PRINTS" id="PR01171">
    <property type="entry name" value="BCTLIPOCALIN"/>
</dbReference>
<feature type="domain" description="Lipocalin/cytosolic fatty-acid binding" evidence="1">
    <location>
        <begin position="69"/>
        <end position="210"/>
    </location>
</feature>
<gene>
    <name evidence="2" type="ORF">PAP18089_02691</name>
</gene>
<dbReference type="InterPro" id="IPR000566">
    <property type="entry name" value="Lipocln_cytosolic_FA-bd_dom"/>
</dbReference>
<evidence type="ECO:0000313" key="3">
    <source>
        <dbReference type="Proteomes" id="UP000364291"/>
    </source>
</evidence>
<dbReference type="Proteomes" id="UP000364291">
    <property type="component" value="Unassembled WGS sequence"/>
</dbReference>
<dbReference type="InterPro" id="IPR002446">
    <property type="entry name" value="Lipocalin_bac"/>
</dbReference>
<dbReference type="PANTHER" id="PTHR10612:SF34">
    <property type="entry name" value="APOLIPOPROTEIN D"/>
    <property type="match status" value="1"/>
</dbReference>
<dbReference type="InterPro" id="IPR047202">
    <property type="entry name" value="Lipocalin_Blc-like_dom"/>
</dbReference>
<evidence type="ECO:0000259" key="1">
    <source>
        <dbReference type="Pfam" id="PF08212"/>
    </source>
</evidence>
<dbReference type="SUPFAM" id="SSF50814">
    <property type="entry name" value="Lipocalins"/>
    <property type="match status" value="1"/>
</dbReference>
<dbReference type="RefSeq" id="WP_094067440.1">
    <property type="nucleotide sequence ID" value="NZ_CABPSX010000005.1"/>
</dbReference>
<dbReference type="AlphaFoldDB" id="A0A5E5P678"/>
<evidence type="ECO:0000313" key="2">
    <source>
        <dbReference type="EMBL" id="VVG71705.1"/>
    </source>
</evidence>
<proteinExistence type="predicted"/>
<dbReference type="OrthoDB" id="9793905at2"/>
<dbReference type="PANTHER" id="PTHR10612">
    <property type="entry name" value="APOLIPOPROTEIN D"/>
    <property type="match status" value="1"/>
</dbReference>
<reference evidence="2 3" key="1">
    <citation type="submission" date="2019-08" db="EMBL/GenBank/DDBJ databases">
        <authorList>
            <person name="Peeters C."/>
        </authorList>
    </citation>
    <scope>NUCLEOTIDE SEQUENCE [LARGE SCALE GENOMIC DNA]</scope>
    <source>
        <strain evidence="2 3">LMG 18089</strain>
    </source>
</reference>
<dbReference type="Pfam" id="PF08212">
    <property type="entry name" value="Lipocalin_2"/>
    <property type="match status" value="1"/>
</dbReference>
<name>A0A5E5P678_9BURK</name>
<protein>
    <submittedName>
        <fullName evidence="2">Lipocalin</fullName>
    </submittedName>
</protein>
<sequence length="227" mass="25286">MTQYAASAYPLAGGLLSRIGGWTKRAAARLARGLAVSCATLCCIALAGCSGSPPNPNPLANVPLKVTSVDLPRYMGRWYVVANIPYFAERGFVATRAEWVLRDDGRIDDHFYGRKGGFDQPETHYQFLDSVVPGSEGGHWRVRLIWPIYVSQLTLYVDPDYRYTILGYPDKSLGWIFSRTPTIDDATYRSLLTRLEAMGYDTSRFRRVPQLPEQLGLPGFATPGQDN</sequence>
<accession>A0A5E5P678</accession>
<dbReference type="Gene3D" id="2.40.128.20">
    <property type="match status" value="1"/>
</dbReference>
<organism evidence="2 3">
    <name type="scientific">Pandoraea apista</name>
    <dbReference type="NCBI Taxonomy" id="93218"/>
    <lineage>
        <taxon>Bacteria</taxon>
        <taxon>Pseudomonadati</taxon>
        <taxon>Pseudomonadota</taxon>
        <taxon>Betaproteobacteria</taxon>
        <taxon>Burkholderiales</taxon>
        <taxon>Burkholderiaceae</taxon>
        <taxon>Pandoraea</taxon>
    </lineage>
</organism>
<dbReference type="EMBL" id="CABPSX010000005">
    <property type="protein sequence ID" value="VVG71705.1"/>
    <property type="molecule type" value="Genomic_DNA"/>
</dbReference>